<keyword evidence="1" id="KW-0479">Metal-binding</keyword>
<keyword evidence="3" id="KW-0862">Zinc</keyword>
<dbReference type="GO" id="GO:0008270">
    <property type="term" value="F:zinc ion binding"/>
    <property type="evidence" value="ECO:0007669"/>
    <property type="project" value="UniProtKB-KW"/>
</dbReference>
<keyword evidence="2 4" id="KW-0863">Zinc-finger</keyword>
<proteinExistence type="predicted"/>
<dbReference type="InterPro" id="IPR013320">
    <property type="entry name" value="ConA-like_dom_sf"/>
</dbReference>
<feature type="coiled-coil region" evidence="5">
    <location>
        <begin position="189"/>
        <end position="223"/>
    </location>
</feature>
<evidence type="ECO:0000259" key="8">
    <source>
        <dbReference type="PROSITE" id="PS50188"/>
    </source>
</evidence>
<dbReference type="PRINTS" id="PR01407">
    <property type="entry name" value="BUTYPHLNCDUF"/>
</dbReference>
<evidence type="ECO:0000256" key="2">
    <source>
        <dbReference type="ARBA" id="ARBA00022771"/>
    </source>
</evidence>
<feature type="coiled-coil region" evidence="5">
    <location>
        <begin position="124"/>
        <end position="151"/>
    </location>
</feature>
<feature type="domain" description="B30.2/SPRY" evidence="8">
    <location>
        <begin position="353"/>
        <end position="555"/>
    </location>
</feature>
<dbReference type="InterPro" id="IPR050143">
    <property type="entry name" value="TRIM/RBCC"/>
</dbReference>
<comment type="caution">
    <text evidence="9">The sequence shown here is derived from an EMBL/GenBank/DDBJ whole genome shotgun (WGS) entry which is preliminary data.</text>
</comment>
<dbReference type="SMART" id="SM00449">
    <property type="entry name" value="SPRY"/>
    <property type="match status" value="2"/>
</dbReference>
<evidence type="ECO:0000259" key="6">
    <source>
        <dbReference type="PROSITE" id="PS50089"/>
    </source>
</evidence>
<dbReference type="PANTHER" id="PTHR24103">
    <property type="entry name" value="E3 UBIQUITIN-PROTEIN LIGASE TRIM"/>
    <property type="match status" value="1"/>
</dbReference>
<dbReference type="PROSITE" id="PS50188">
    <property type="entry name" value="B302_SPRY"/>
    <property type="match status" value="2"/>
</dbReference>
<dbReference type="CDD" id="cd19800">
    <property type="entry name" value="Bbox2_xNF7-like"/>
    <property type="match status" value="1"/>
</dbReference>
<evidence type="ECO:0000256" key="4">
    <source>
        <dbReference type="PROSITE-ProRule" id="PRU00024"/>
    </source>
</evidence>
<evidence type="ECO:0000256" key="5">
    <source>
        <dbReference type="SAM" id="Coils"/>
    </source>
</evidence>
<dbReference type="Pfam" id="PF00622">
    <property type="entry name" value="SPRY"/>
    <property type="match status" value="2"/>
</dbReference>
<evidence type="ECO:0000313" key="9">
    <source>
        <dbReference type="EMBL" id="ROL33020.1"/>
    </source>
</evidence>
<organism evidence="9 10">
    <name type="scientific">Anabarilius grahami</name>
    <name type="common">Kanglang fish</name>
    <name type="synonym">Barilius grahami</name>
    <dbReference type="NCBI Taxonomy" id="495550"/>
    <lineage>
        <taxon>Eukaryota</taxon>
        <taxon>Metazoa</taxon>
        <taxon>Chordata</taxon>
        <taxon>Craniata</taxon>
        <taxon>Vertebrata</taxon>
        <taxon>Euteleostomi</taxon>
        <taxon>Actinopterygii</taxon>
        <taxon>Neopterygii</taxon>
        <taxon>Teleostei</taxon>
        <taxon>Ostariophysi</taxon>
        <taxon>Cypriniformes</taxon>
        <taxon>Xenocyprididae</taxon>
        <taxon>Xenocypridinae</taxon>
        <taxon>Xenocypridinae incertae sedis</taxon>
        <taxon>Anabarilius</taxon>
    </lineage>
</organism>
<dbReference type="InterPro" id="IPR013083">
    <property type="entry name" value="Znf_RING/FYVE/PHD"/>
</dbReference>
<evidence type="ECO:0000313" key="10">
    <source>
        <dbReference type="Proteomes" id="UP000281406"/>
    </source>
</evidence>
<gene>
    <name evidence="9" type="ORF">DPX16_5915</name>
</gene>
<evidence type="ECO:0000256" key="3">
    <source>
        <dbReference type="ARBA" id="ARBA00022833"/>
    </source>
</evidence>
<dbReference type="Pfam" id="PF13920">
    <property type="entry name" value="zf-C3HC4_3"/>
    <property type="match status" value="1"/>
</dbReference>
<name>A0A3N0Y315_ANAGA</name>
<dbReference type="Gene3D" id="2.60.120.920">
    <property type="match status" value="2"/>
</dbReference>
<accession>A0A3N0Y315</accession>
<reference evidence="9 10" key="1">
    <citation type="submission" date="2018-10" db="EMBL/GenBank/DDBJ databases">
        <title>Genome assembly for a Yunnan-Guizhou Plateau 3E fish, Anabarilius grahami (Regan), and its evolutionary and genetic applications.</title>
        <authorList>
            <person name="Jiang W."/>
        </authorList>
    </citation>
    <scope>NUCLEOTIDE SEQUENCE [LARGE SCALE GENOMIC DNA]</scope>
    <source>
        <strain evidence="9">AG-KIZ</strain>
        <tissue evidence="9">Muscle</tissue>
    </source>
</reference>
<dbReference type="PROSITE" id="PS50119">
    <property type="entry name" value="ZF_BBOX"/>
    <property type="match status" value="1"/>
</dbReference>
<dbReference type="InterPro" id="IPR003877">
    <property type="entry name" value="SPRY_dom"/>
</dbReference>
<dbReference type="SUPFAM" id="SSF57850">
    <property type="entry name" value="RING/U-box"/>
    <property type="match status" value="1"/>
</dbReference>
<dbReference type="SMART" id="SM00336">
    <property type="entry name" value="BBOX"/>
    <property type="match status" value="1"/>
</dbReference>
<dbReference type="CDD" id="cd12893">
    <property type="entry name" value="SPRY_PRY_TRIM35"/>
    <property type="match status" value="1"/>
</dbReference>
<dbReference type="Proteomes" id="UP000281406">
    <property type="component" value="Unassembled WGS sequence"/>
</dbReference>
<dbReference type="InterPro" id="IPR006574">
    <property type="entry name" value="PRY"/>
</dbReference>
<dbReference type="AlphaFoldDB" id="A0A3N0Y315"/>
<dbReference type="Pfam" id="PF13765">
    <property type="entry name" value="PRY"/>
    <property type="match status" value="2"/>
</dbReference>
<dbReference type="EMBL" id="RJVU01053528">
    <property type="protein sequence ID" value="ROL33020.1"/>
    <property type="molecule type" value="Genomic_DNA"/>
</dbReference>
<protein>
    <submittedName>
        <fullName evidence="9">Zinc-binding protein A33</fullName>
    </submittedName>
</protein>
<feature type="domain" description="RING-type" evidence="6">
    <location>
        <begin position="11"/>
        <end position="51"/>
    </location>
</feature>
<evidence type="ECO:0000256" key="1">
    <source>
        <dbReference type="ARBA" id="ARBA00022723"/>
    </source>
</evidence>
<keyword evidence="5" id="KW-0175">Coiled coil</keyword>
<dbReference type="PROSITE" id="PS00518">
    <property type="entry name" value="ZF_RING_1"/>
    <property type="match status" value="1"/>
</dbReference>
<dbReference type="SUPFAM" id="SSF49899">
    <property type="entry name" value="Concanavalin A-like lectins/glucanases"/>
    <property type="match status" value="2"/>
</dbReference>
<dbReference type="OrthoDB" id="6105938at2759"/>
<keyword evidence="10" id="KW-1185">Reference proteome</keyword>
<dbReference type="SUPFAM" id="SSF57845">
    <property type="entry name" value="B-box zinc-binding domain"/>
    <property type="match status" value="1"/>
</dbReference>
<sequence length="561" mass="64591">MSEISEEDLQCPVCYEIFTDPVLLLCSHSLCRACYQQLRSAGGFHECPICRKRFTGCHPPNNLALRNVCQSFLQKRNVLCDEHREKLRLFCLDDKHPVCLVCRDSEKHRNHTFRPVDEVAPLLKEELKTALKHLQEKLESFKEIKQSFDDAAQHIKTQAQQTVRCLQEEFERLHQFLRDEEMLRISALIEEENQKSQMMKERTEQIDREIESLSNNIRAIKDDLDAANMPFLQNFMFSEKRKIMPAMVSTRVLHSEHCILSAAPVTLDPNTAYPLLFLSDDLTHVKSRADGQQYPENPERFDYYHCALGSEGFNSGQHCWDVEVKNNTCWSVGVTTASNQRKGNVFFDTGAWRVRYMAGQYTSQSPLMARTHLAVEERLKVIRVKLDWDGGTVSFSDPLTNSHLCTADGQQYPENPERFDYYHCALGSEGFNSGQHCWDVEVKNNTCWSVGVTTASNQRKGNVFFDTGAWRVRYMAGQYTSQSPLMARTHLAVEERLKVIRVKLDWDGGTVSFSDPLTNSHLRTFISTFTETVFPFLYSSCTDFPLRILPDKFSITVEEPK</sequence>
<dbReference type="InterPro" id="IPR001870">
    <property type="entry name" value="B30.2/SPRY"/>
</dbReference>
<dbReference type="InterPro" id="IPR001841">
    <property type="entry name" value="Znf_RING"/>
</dbReference>
<dbReference type="Pfam" id="PF00643">
    <property type="entry name" value="zf-B_box"/>
    <property type="match status" value="1"/>
</dbReference>
<evidence type="ECO:0000259" key="7">
    <source>
        <dbReference type="PROSITE" id="PS50119"/>
    </source>
</evidence>
<dbReference type="InterPro" id="IPR017907">
    <property type="entry name" value="Znf_RING_CS"/>
</dbReference>
<dbReference type="PROSITE" id="PS50089">
    <property type="entry name" value="ZF_RING_2"/>
    <property type="match status" value="1"/>
</dbReference>
<dbReference type="SMART" id="SM00589">
    <property type="entry name" value="PRY"/>
    <property type="match status" value="2"/>
</dbReference>
<dbReference type="Gene3D" id="3.30.160.60">
    <property type="entry name" value="Classic Zinc Finger"/>
    <property type="match status" value="1"/>
</dbReference>
<dbReference type="InterPro" id="IPR043136">
    <property type="entry name" value="B30.2/SPRY_sf"/>
</dbReference>
<dbReference type="InterPro" id="IPR003879">
    <property type="entry name" value="Butyrophylin_SPRY"/>
</dbReference>
<feature type="domain" description="B box-type" evidence="7">
    <location>
        <begin position="75"/>
        <end position="116"/>
    </location>
</feature>
<feature type="domain" description="B30.2/SPRY" evidence="8">
    <location>
        <begin position="245"/>
        <end position="352"/>
    </location>
</feature>
<dbReference type="Gene3D" id="3.30.40.10">
    <property type="entry name" value="Zinc/RING finger domain, C3HC4 (zinc finger)"/>
    <property type="match status" value="1"/>
</dbReference>
<dbReference type="InterPro" id="IPR000315">
    <property type="entry name" value="Znf_B-box"/>
</dbReference>
<dbReference type="SMART" id="SM00184">
    <property type="entry name" value="RING"/>
    <property type="match status" value="1"/>
</dbReference>